<evidence type="ECO:0000256" key="9">
    <source>
        <dbReference type="ARBA" id="ARBA00023002"/>
    </source>
</evidence>
<dbReference type="PANTHER" id="PTHR43710:SF6">
    <property type="entry name" value="INDOLEPYRUVATE OXIDOREDUCTASE SUBUNIT IORA"/>
    <property type="match status" value="1"/>
</dbReference>
<evidence type="ECO:0000256" key="11">
    <source>
        <dbReference type="ARBA" id="ARBA00023014"/>
    </source>
</evidence>
<comment type="catalytic activity">
    <reaction evidence="13 14">
        <text>indole-3-pyruvate + 2 oxidized [2Fe-2S]-[ferredoxin] + CoA = (indol-3-yl)acetyl-CoA + 2 reduced [2Fe-2S]-[ferredoxin] + CO2 + H(+)</text>
        <dbReference type="Rhea" id="RHEA:12645"/>
        <dbReference type="Rhea" id="RHEA-COMP:10000"/>
        <dbReference type="Rhea" id="RHEA-COMP:10001"/>
        <dbReference type="ChEBI" id="CHEBI:15378"/>
        <dbReference type="ChEBI" id="CHEBI:16526"/>
        <dbReference type="ChEBI" id="CHEBI:17640"/>
        <dbReference type="ChEBI" id="CHEBI:33737"/>
        <dbReference type="ChEBI" id="CHEBI:33738"/>
        <dbReference type="ChEBI" id="CHEBI:57271"/>
        <dbReference type="ChEBI" id="CHEBI:57287"/>
        <dbReference type="EC" id="1.2.7.8"/>
    </reaction>
</comment>
<dbReference type="eggNOG" id="arCOG01609">
    <property type="taxonomic scope" value="Archaea"/>
</dbReference>
<evidence type="ECO:0000256" key="5">
    <source>
        <dbReference type="ARBA" id="ARBA00022448"/>
    </source>
</evidence>
<evidence type="ECO:0000256" key="3">
    <source>
        <dbReference type="ARBA" id="ARBA00012812"/>
    </source>
</evidence>
<dbReference type="GO" id="GO:0043805">
    <property type="term" value="F:indolepyruvate ferredoxin oxidoreductase activity"/>
    <property type="evidence" value="ECO:0007669"/>
    <property type="project" value="UniProtKB-UniRule"/>
</dbReference>
<evidence type="ECO:0000256" key="12">
    <source>
        <dbReference type="ARBA" id="ARBA00030514"/>
    </source>
</evidence>
<dbReference type="PROSITE" id="PS00198">
    <property type="entry name" value="4FE4S_FER_1"/>
    <property type="match status" value="1"/>
</dbReference>
<keyword evidence="17" id="KW-0670">Pyruvate</keyword>
<keyword evidence="10 14" id="KW-0408">Iron</keyword>
<evidence type="ECO:0000256" key="6">
    <source>
        <dbReference type="ARBA" id="ARBA00022485"/>
    </source>
</evidence>
<feature type="binding site" evidence="15">
    <location>
        <position position="623"/>
    </location>
    <ligand>
        <name>[4Fe-4S] cluster</name>
        <dbReference type="ChEBI" id="CHEBI:49883"/>
        <label>1</label>
    </ligand>
</feature>
<dbReference type="PANTHER" id="PTHR43710">
    <property type="entry name" value="2-HYDROXYACYL-COA LYASE"/>
    <property type="match status" value="1"/>
</dbReference>
<feature type="binding site" evidence="15">
    <location>
        <position position="591"/>
    </location>
    <ligand>
        <name>[4Fe-4S] cluster</name>
        <dbReference type="ChEBI" id="CHEBI:49883"/>
        <label>1</label>
    </ligand>
</feature>
<keyword evidence="5 14" id="KW-0813">Transport</keyword>
<dbReference type="SUPFAM" id="SSF52518">
    <property type="entry name" value="Thiamin diphosphate-binding fold (THDP-binding)"/>
    <property type="match status" value="2"/>
</dbReference>
<dbReference type="InterPro" id="IPR045025">
    <property type="entry name" value="HACL1-like"/>
</dbReference>
<dbReference type="GO" id="GO:0030976">
    <property type="term" value="F:thiamine pyrophosphate binding"/>
    <property type="evidence" value="ECO:0007669"/>
    <property type="project" value="InterPro"/>
</dbReference>
<evidence type="ECO:0000256" key="4">
    <source>
        <dbReference type="ARBA" id="ARBA00017710"/>
    </source>
</evidence>
<dbReference type="InterPro" id="IPR017896">
    <property type="entry name" value="4Fe4S_Fe-S-bd"/>
</dbReference>
<dbReference type="InterPro" id="IPR009014">
    <property type="entry name" value="Transketo_C/PFOR_II"/>
</dbReference>
<keyword evidence="7 14" id="KW-0479">Metal-binding</keyword>
<keyword evidence="9 14" id="KW-0560">Oxidoreductase</keyword>
<feature type="binding site" evidence="15">
    <location>
        <position position="585"/>
    </location>
    <ligand>
        <name>[4Fe-4S] cluster</name>
        <dbReference type="ChEBI" id="CHEBI:49883"/>
        <label>1</label>
    </ligand>
</feature>
<proteinExistence type="predicted"/>
<keyword evidence="8 14" id="KW-0249">Electron transport</keyword>
<evidence type="ECO:0000259" key="16">
    <source>
        <dbReference type="PROSITE" id="PS51379"/>
    </source>
</evidence>
<comment type="function">
    <text evidence="1 14">Catalyzes the ferredoxin-dependent oxidative decarboxylation of arylpyruvates.</text>
</comment>
<dbReference type="PaxDb" id="269797-Mbar_A2988"/>
<dbReference type="Pfam" id="PF02775">
    <property type="entry name" value="TPP_enzyme_C"/>
    <property type="match status" value="1"/>
</dbReference>
<feature type="binding site" evidence="15">
    <location>
        <position position="616"/>
    </location>
    <ligand>
        <name>[4Fe-4S] cluster</name>
        <dbReference type="ChEBI" id="CHEBI:49883"/>
        <label>2</label>
    </ligand>
</feature>
<feature type="domain" description="4Fe-4S ferredoxin-type" evidence="16">
    <location>
        <begin position="576"/>
        <end position="598"/>
    </location>
</feature>
<name>Q467Q9_METBF</name>
<feature type="binding site" evidence="15">
    <location>
        <position position="613"/>
    </location>
    <ligand>
        <name>[4Fe-4S] cluster</name>
        <dbReference type="ChEBI" id="CHEBI:49883"/>
        <label>2</label>
    </ligand>
</feature>
<dbReference type="InterPro" id="IPR011766">
    <property type="entry name" value="TPP_enzyme_TPP-bd"/>
</dbReference>
<dbReference type="PROSITE" id="PS51379">
    <property type="entry name" value="4FE4S_FER_2"/>
    <property type="match status" value="2"/>
</dbReference>
<dbReference type="EC" id="1.2.7.8" evidence="3 14"/>
<comment type="subunit">
    <text evidence="2 14">Heterodimer of the IorA and IorB subunits.</text>
</comment>
<dbReference type="GO" id="GO:0006082">
    <property type="term" value="P:organic acid metabolic process"/>
    <property type="evidence" value="ECO:0007669"/>
    <property type="project" value="UniProtKB-ARBA"/>
</dbReference>
<dbReference type="CDD" id="cd02008">
    <property type="entry name" value="TPP_IOR_alpha"/>
    <property type="match status" value="1"/>
</dbReference>
<evidence type="ECO:0000256" key="2">
    <source>
        <dbReference type="ARBA" id="ARBA00011238"/>
    </source>
</evidence>
<dbReference type="EMBL" id="CP000099">
    <property type="protein sequence ID" value="AAZ71883.1"/>
    <property type="molecule type" value="Genomic_DNA"/>
</dbReference>
<dbReference type="KEGG" id="mba:Mbar_A2988"/>
<comment type="cofactor">
    <cofactor evidence="14 15">
        <name>[4Fe-4S] cluster</name>
        <dbReference type="ChEBI" id="CHEBI:49883"/>
    </cofactor>
    <text evidence="14 15">Binds 2 [4Fe-4S] clusters. In this family the first cluster has a non-standard and varying [4Fe-4S] binding motif CX(2)CX(2)CX(4-5)CP.</text>
</comment>
<keyword evidence="6 14" id="KW-0004">4Fe-4S</keyword>
<dbReference type="InterPro" id="IPR029061">
    <property type="entry name" value="THDP-binding"/>
</dbReference>
<sequence>MLKYYPKFEMSLLTDNKLLMGNEAIALGAIEAGVQVVTGYPGTPSTEALETIARYAKRCGIYTEWSSNEKVALETAAGAAYSGAKALVTMKQVGLNVASDPLMSLSYIGVKGALVLLVADDPGPHSSQTEQDTRVFGHFANIPVLDPATPQEAYELTKLAFELSHEFEIPIILRTTTRVSHSCGDVEVEAAEPVPVEAVEEGFVKDRRWTIFPKLTAERHPWLENVQEKLSERFSGLSFNSVSGSGKIGIIASGVSALYVKEAIEAVRGFEELFTLFRVGTAYPFPEKAALSFLKGIDRLIVAEELDPYLEEQALQLIGKAHLPVDVYGKKNGFFPVSGEYNVDIVIDSINRALAAYGESLCLSHASPAVSREKLPPLPIRAPTLCAGCMHRTVFYAFKQAAKQLKKESQTDTIFSGDIGCYTLGNAYPLNMVDTCLCMGAGISLAGGLYHTNPKTKQVAFIGDSTFFHSGIPAVINAVYNGANITLAVLDNRTTAMTGHQPHPGVGVTALGNVSKAIEIADVVRSCGVESVKIVNTVDPDSLESCIKAAKEAMNFNGPSVLVFKGKCVGITKPDKHYEINPEACTGCGFCIKELGCPALNLDGDKPVIQDNCSGCGLCAQICPSEAICIGGVKL</sequence>
<dbReference type="FunFam" id="3.40.50.970:FF:000039">
    <property type="entry name" value="Indolepyruvate oxidoreductase subunit IorA"/>
    <property type="match status" value="1"/>
</dbReference>
<keyword evidence="11 14" id="KW-0411">Iron-sulfur</keyword>
<dbReference type="Pfam" id="PF01855">
    <property type="entry name" value="POR_N"/>
    <property type="match status" value="1"/>
</dbReference>
<dbReference type="STRING" id="269797.Mbar_A2988"/>
<dbReference type="NCBIfam" id="TIGR03336">
    <property type="entry name" value="IOR_alpha"/>
    <property type="match status" value="1"/>
</dbReference>
<dbReference type="InterPro" id="IPR017900">
    <property type="entry name" value="4Fe4S_Fe_S_CS"/>
</dbReference>
<feature type="binding site" evidence="15">
    <location>
        <position position="588"/>
    </location>
    <ligand>
        <name>[4Fe-4S] cluster</name>
        <dbReference type="ChEBI" id="CHEBI:49883"/>
        <label>1</label>
    </ligand>
</feature>
<dbReference type="AlphaFoldDB" id="Q467Q9"/>
<dbReference type="GO" id="GO:0046872">
    <property type="term" value="F:metal ion binding"/>
    <property type="evidence" value="ECO:0007669"/>
    <property type="project" value="UniProtKB-UniRule"/>
</dbReference>
<dbReference type="Gene3D" id="3.30.70.20">
    <property type="match status" value="1"/>
</dbReference>
<dbReference type="GO" id="GO:0051539">
    <property type="term" value="F:4 iron, 4 sulfur cluster binding"/>
    <property type="evidence" value="ECO:0007669"/>
    <property type="project" value="UniProtKB-UniRule"/>
</dbReference>
<gene>
    <name evidence="17" type="ordered locus">Mbar_A2988</name>
</gene>
<dbReference type="GO" id="GO:0044272">
    <property type="term" value="P:sulfur compound biosynthetic process"/>
    <property type="evidence" value="ECO:0007669"/>
    <property type="project" value="UniProtKB-ARBA"/>
</dbReference>
<protein>
    <recommendedName>
        <fullName evidence="4 14">Indolepyruvate oxidoreductase subunit IorA</fullName>
        <shortName evidence="14">IOR</shortName>
        <ecNumber evidence="3 14">1.2.7.8</ecNumber>
    </recommendedName>
    <alternativeName>
        <fullName evidence="12 14">Indolepyruvate ferredoxin oxidoreductase subunit alpha</fullName>
    </alternativeName>
</protein>
<dbReference type="Gene3D" id="3.40.50.970">
    <property type="match status" value="2"/>
</dbReference>
<dbReference type="SUPFAM" id="SSF54862">
    <property type="entry name" value="4Fe-4S ferredoxins"/>
    <property type="match status" value="1"/>
</dbReference>
<feature type="binding site" evidence="15">
    <location>
        <position position="619"/>
    </location>
    <ligand>
        <name>[4Fe-4S] cluster</name>
        <dbReference type="ChEBI" id="CHEBI:49883"/>
        <label>2</label>
    </ligand>
</feature>
<evidence type="ECO:0000256" key="14">
    <source>
        <dbReference type="PIRNR" id="PIRNR006439"/>
    </source>
</evidence>
<feature type="binding site" evidence="15">
    <location>
        <position position="597"/>
    </location>
    <ligand>
        <name>[4Fe-4S] cluster</name>
        <dbReference type="ChEBI" id="CHEBI:49883"/>
        <label>2</label>
    </ligand>
</feature>
<dbReference type="InterPro" id="IPR017721">
    <property type="entry name" value="IorA"/>
</dbReference>
<dbReference type="CDD" id="cd07034">
    <property type="entry name" value="TPP_PYR_PFOR_IOR-alpha_like"/>
    <property type="match status" value="1"/>
</dbReference>
<organism evidence="17">
    <name type="scientific">Methanosarcina barkeri (strain Fusaro / DSM 804)</name>
    <dbReference type="NCBI Taxonomy" id="269797"/>
    <lineage>
        <taxon>Archaea</taxon>
        <taxon>Methanobacteriati</taxon>
        <taxon>Methanobacteriota</taxon>
        <taxon>Stenosarchaea group</taxon>
        <taxon>Methanomicrobia</taxon>
        <taxon>Methanosarcinales</taxon>
        <taxon>Methanosarcinaceae</taxon>
        <taxon>Methanosarcina</taxon>
    </lineage>
</organism>
<evidence type="ECO:0000256" key="15">
    <source>
        <dbReference type="PIRSR" id="PIRSR006439-50"/>
    </source>
</evidence>
<dbReference type="PIRSF" id="PIRSF006439">
    <property type="entry name" value="Indolepyruvate_ferr_oxidored"/>
    <property type="match status" value="1"/>
</dbReference>
<dbReference type="InterPro" id="IPR002880">
    <property type="entry name" value="Pyrv_Fd/Flavodoxin_OxRdtase_N"/>
</dbReference>
<dbReference type="Gene3D" id="3.40.50.920">
    <property type="match status" value="1"/>
</dbReference>
<dbReference type="HOGENOM" id="CLU_017727_0_0_2"/>
<evidence type="ECO:0000256" key="10">
    <source>
        <dbReference type="ARBA" id="ARBA00023004"/>
    </source>
</evidence>
<evidence type="ECO:0000256" key="7">
    <source>
        <dbReference type="ARBA" id="ARBA00022723"/>
    </source>
</evidence>
<evidence type="ECO:0000256" key="13">
    <source>
        <dbReference type="ARBA" id="ARBA00048332"/>
    </source>
</evidence>
<feature type="domain" description="4Fe-4S ferredoxin-type" evidence="16">
    <location>
        <begin position="605"/>
        <end position="633"/>
    </location>
</feature>
<evidence type="ECO:0000256" key="8">
    <source>
        <dbReference type="ARBA" id="ARBA00022982"/>
    </source>
</evidence>
<accession>Q467Q9</accession>
<dbReference type="Pfam" id="PF00037">
    <property type="entry name" value="Fer4"/>
    <property type="match status" value="1"/>
</dbReference>
<evidence type="ECO:0000313" key="17">
    <source>
        <dbReference type="EMBL" id="AAZ71883.1"/>
    </source>
</evidence>
<evidence type="ECO:0000256" key="1">
    <source>
        <dbReference type="ARBA" id="ARBA00002995"/>
    </source>
</evidence>
<reference evidence="17" key="1">
    <citation type="submission" date="2006-06" db="EMBL/GenBank/DDBJ databases">
        <title>Complete sequence of chromosome 1 of Methanosarcina barkeri str. fusaro.</title>
        <authorList>
            <person name="Copeland A."/>
            <person name="Lucas S."/>
            <person name="Lapidus A."/>
            <person name="Barry K."/>
            <person name="Detter J.C."/>
            <person name="Glavina T."/>
            <person name="Hammon N."/>
            <person name="Israni S."/>
            <person name="Pitluck S."/>
            <person name="Goodwin L.A."/>
            <person name="Saunders E.H."/>
            <person name="Schmutz J."/>
            <person name="Larimer F."/>
            <person name="Land M."/>
            <person name="Anderson I."/>
            <person name="Richardson P."/>
        </authorList>
    </citation>
    <scope>NUCLEOTIDE SEQUENCE</scope>
    <source>
        <strain evidence="17">Fusaro</strain>
    </source>
</reference>